<feature type="chain" id="PRO_5004546871" evidence="3">
    <location>
        <begin position="21"/>
        <end position="392"/>
    </location>
</feature>
<name>S7WEF4_SPRLO</name>
<keyword evidence="2" id="KW-0472">Membrane</keyword>
<feature type="transmembrane region" description="Helical" evidence="2">
    <location>
        <begin position="368"/>
        <end position="388"/>
    </location>
</feature>
<accession>S7WEF4</accession>
<keyword evidence="3" id="KW-0732">Signal</keyword>
<evidence type="ECO:0000256" key="1">
    <source>
        <dbReference type="SAM" id="MobiDB-lite"/>
    </source>
</evidence>
<keyword evidence="2" id="KW-0812">Transmembrane</keyword>
<dbReference type="EMBL" id="ATCN01000004">
    <property type="protein sequence ID" value="EPR80137.1"/>
    <property type="molecule type" value="Genomic_DNA"/>
</dbReference>
<evidence type="ECO:0000256" key="2">
    <source>
        <dbReference type="SAM" id="Phobius"/>
    </source>
</evidence>
<evidence type="ECO:0000313" key="4">
    <source>
        <dbReference type="EMBL" id="EPR80137.1"/>
    </source>
</evidence>
<protein>
    <submittedName>
        <fullName evidence="4">Uncharacterized protein</fullName>
    </submittedName>
</protein>
<reference evidence="5" key="1">
    <citation type="journal article" date="2013" name="PLoS Genet.">
        <title>The genome of Spraguea lophii and the basis of host-microsporidian interactions.</title>
        <authorList>
            <person name="Campbell S.E."/>
            <person name="Williams T.A."/>
            <person name="Yousuf A."/>
            <person name="Soanes D.M."/>
            <person name="Paszkiewicz K.H."/>
            <person name="Williams B.A.P."/>
        </authorList>
    </citation>
    <scope>NUCLEOTIDE SEQUENCE [LARGE SCALE GENOMIC DNA]</scope>
    <source>
        <strain evidence="5">42_110</strain>
    </source>
</reference>
<evidence type="ECO:0000256" key="3">
    <source>
        <dbReference type="SAM" id="SignalP"/>
    </source>
</evidence>
<feature type="region of interest" description="Disordered" evidence="1">
    <location>
        <begin position="26"/>
        <end position="59"/>
    </location>
</feature>
<keyword evidence="2" id="KW-1133">Transmembrane helix</keyword>
<dbReference type="HOGENOM" id="CLU_704322_0_0_1"/>
<dbReference type="VEuPathDB" id="MicrosporidiaDB:SLOPH_617"/>
<dbReference type="AlphaFoldDB" id="S7WEF4"/>
<sequence>MNIFLKNFFLFIIYLRQILSKRTPTITNNGVENENKTIFDNTQHDASNAEDSTSTDKTKTKNSIFNFNEESSDGGKLYTEEVPDNKILVRKVNKNPLVKNLERSQVKMSLNQTIENFETEESEDNDEIENRTMDRVTSSKYNNMVGKIDNLQANLIEMCTSLNDIFKTLDKEILKKHKKNLQFIHKEAMNVQECIIRFHNDKFHNITNKKHNGNLEINPDSHKPEPPTVPISFFSKNHLKQALYPQTCQQYLIIAHTKVEHFFGIGYAYVLKLIINFLSSINVSNLLFREAHDQIEYISTNIEPFKTIKIKTKRAKAIYKKVDRAEDAFLKLCNTYNEQYKIINKYLDEIEEDEPIKIHKEESVIKKYMQYILYILHIILIVTVMVFIKNTF</sequence>
<organism evidence="4 5">
    <name type="scientific">Spraguea lophii (strain 42_110)</name>
    <name type="common">Microsporidian parasite</name>
    <dbReference type="NCBI Taxonomy" id="1358809"/>
    <lineage>
        <taxon>Eukaryota</taxon>
        <taxon>Fungi</taxon>
        <taxon>Fungi incertae sedis</taxon>
        <taxon>Microsporidia</taxon>
        <taxon>Spragueidae</taxon>
        <taxon>Spraguea</taxon>
    </lineage>
</organism>
<proteinExistence type="predicted"/>
<comment type="caution">
    <text evidence="4">The sequence shown here is derived from an EMBL/GenBank/DDBJ whole genome shotgun (WGS) entry which is preliminary data.</text>
</comment>
<dbReference type="InParanoid" id="S7WEF4"/>
<feature type="signal peptide" evidence="3">
    <location>
        <begin position="1"/>
        <end position="20"/>
    </location>
</feature>
<keyword evidence="5" id="KW-1185">Reference proteome</keyword>
<gene>
    <name evidence="4" type="ORF">SLOPH_617</name>
</gene>
<dbReference type="Proteomes" id="UP000014978">
    <property type="component" value="Unassembled WGS sequence"/>
</dbReference>
<feature type="compositionally biased region" description="Polar residues" evidence="1">
    <location>
        <begin position="26"/>
        <end position="50"/>
    </location>
</feature>
<evidence type="ECO:0000313" key="5">
    <source>
        <dbReference type="Proteomes" id="UP000014978"/>
    </source>
</evidence>